<gene>
    <name evidence="4" type="ORF">EPS76_05480</name>
    <name evidence="2" type="ORF">GRC73_12100</name>
    <name evidence="3" type="ORF">HIE29_004186</name>
    <name evidence="5" type="ORF">OGM49_13965</name>
    <name evidence="1" type="ORF">R8O40_003757</name>
</gene>
<dbReference type="EMBL" id="ABONVU020000015">
    <property type="protein sequence ID" value="EMJ5255474.1"/>
    <property type="molecule type" value="Genomic_DNA"/>
</dbReference>
<protein>
    <submittedName>
        <fullName evidence="4 5">DNA-packaging protein</fullName>
    </submittedName>
</protein>
<reference evidence="1" key="5">
    <citation type="submission" date="2024-02" db="EMBL/GenBank/DDBJ databases">
        <authorList>
            <consortium name="Clinical and Environmental Microbiology Branch: Whole genome sequencing antimicrobial resistance pathogens in the healthcare setting"/>
        </authorList>
    </citation>
    <scope>NUCLEOTIDE SEQUENCE</scope>
    <source>
        <strain evidence="1">1924188</strain>
    </source>
</reference>
<dbReference type="Proteomes" id="UP001180189">
    <property type="component" value="Chromosome"/>
</dbReference>
<dbReference type="EMBL" id="SCJN01000025">
    <property type="protein sequence ID" value="RXD17404.1"/>
    <property type="molecule type" value="Genomic_DNA"/>
</dbReference>
<reference evidence="3" key="3">
    <citation type="submission" date="2020-01" db="EMBL/GenBank/DDBJ databases">
        <authorList>
            <consortium name="NCBI Pathogen Detection Project"/>
        </authorList>
    </citation>
    <scope>NUCLEOTIDE SEQUENCE</scope>
    <source>
        <strain evidence="3">C0382</strain>
        <strain evidence="2">EC00763</strain>
    </source>
</reference>
<sequence>MSTKTELLARIDDLSAQLGRELPRSGTIAELESIVAGAESELDILNEQSGDAGGIEITVNTASGTDNELAQSIASAIVSQSQEQELAPATRRVKLRNTLDVYHYVNGRRVREIVAAGREIVVDSPEVADLIAADHVYAL</sequence>
<evidence type="ECO:0000313" key="1">
    <source>
        <dbReference type="EMBL" id="EMJ5255474.1"/>
    </source>
</evidence>
<evidence type="ECO:0000313" key="3">
    <source>
        <dbReference type="EMBL" id="HAH7770696.1"/>
    </source>
</evidence>
<dbReference type="Proteomes" id="UP001285616">
    <property type="component" value="Unassembled WGS sequence"/>
</dbReference>
<reference evidence="2" key="1">
    <citation type="journal article" date="2018" name="Genome Biol.">
        <title>SKESA: strategic k-mer extension for scrupulous assemblies.</title>
        <authorList>
            <person name="Souvorov A."/>
            <person name="Agarwala R."/>
            <person name="Lipman D.J."/>
        </authorList>
    </citation>
    <scope>NUCLEOTIDE SEQUENCE [LARGE SCALE GENOMIC DNA]</scope>
    <source>
        <strain evidence="3">C0382</strain>
        <strain evidence="2">EC00763</strain>
    </source>
</reference>
<accession>A0A066TA15</accession>
<evidence type="ECO:0000313" key="5">
    <source>
        <dbReference type="EMBL" id="WLM93856.1"/>
    </source>
</evidence>
<evidence type="ECO:0000313" key="2">
    <source>
        <dbReference type="EMBL" id="HAH4524749.1"/>
    </source>
</evidence>
<name>A0A066TA15_ECOLX</name>
<dbReference type="Pfam" id="PF14000">
    <property type="entry name" value="Packaging_FI"/>
    <property type="match status" value="1"/>
</dbReference>
<dbReference type="EMBL" id="CP107128">
    <property type="protein sequence ID" value="WLM93856.1"/>
    <property type="molecule type" value="Genomic_DNA"/>
</dbReference>
<evidence type="ECO:0000313" key="4">
    <source>
        <dbReference type="EMBL" id="RXD17404.1"/>
    </source>
</evidence>
<dbReference type="Proteomes" id="UP000288730">
    <property type="component" value="Unassembled WGS sequence"/>
</dbReference>
<dbReference type="InterPro" id="IPR025147">
    <property type="entry name" value="Packaging_FI"/>
</dbReference>
<reference evidence="5" key="4">
    <citation type="journal article" date="2023" name="Microorganisms">
        <title>Comparative Genomic Analysis of ST131 Subclade C2 of ESBL-Producing E. coli Isolates from Patients with Recurrent and Sporadic Urinary Tract Infections.</title>
        <authorList>
            <person name="Jaen-Luchoro D."/>
            <person name="Kahnamouei A."/>
            <person name="Yazdanshenas S."/>
            <person name="Lindblom A."/>
            <person name="Samuelsson E."/>
            <person name="Ahren C."/>
            <person name="Karami N."/>
        </authorList>
    </citation>
    <scope>NUCLEOTIDE SEQUENCE</scope>
    <source>
        <strain evidence="5">S7</strain>
    </source>
</reference>
<dbReference type="EMBL" id="DABBJX010000011">
    <property type="protein sequence ID" value="HAH4524749.1"/>
    <property type="molecule type" value="Genomic_DNA"/>
</dbReference>
<reference evidence="4 6" key="2">
    <citation type="submission" date="2019-01" db="EMBL/GenBank/DDBJ databases">
        <title>Genomic analysis of febrile catheter-associated UTI E. coli isolates.</title>
        <authorList>
            <person name="Potter R."/>
            <person name="Zou Z."/>
            <person name="Henderson J."/>
            <person name="Dantas G."/>
        </authorList>
    </citation>
    <scope>NUCLEOTIDE SEQUENCE [LARGE SCALE GENOMIC DNA]</scope>
    <source>
        <strain evidence="4 6">29_CAASB</strain>
    </source>
</reference>
<organism evidence="4 6">
    <name type="scientific">Escherichia coli</name>
    <dbReference type="NCBI Taxonomy" id="562"/>
    <lineage>
        <taxon>Bacteria</taxon>
        <taxon>Pseudomonadati</taxon>
        <taxon>Pseudomonadota</taxon>
        <taxon>Gammaproteobacteria</taxon>
        <taxon>Enterobacterales</taxon>
        <taxon>Enterobacteriaceae</taxon>
        <taxon>Escherichia</taxon>
    </lineage>
</organism>
<dbReference type="RefSeq" id="WP_000105179.1">
    <property type="nucleotide sequence ID" value="NZ_AP018784.2"/>
</dbReference>
<dbReference type="EMBL" id="DABCJL010000011">
    <property type="protein sequence ID" value="HAH7770696.1"/>
    <property type="molecule type" value="Genomic_DNA"/>
</dbReference>
<proteinExistence type="predicted"/>
<dbReference type="Proteomes" id="UP000843571">
    <property type="component" value="Unassembled WGS sequence"/>
</dbReference>
<dbReference type="AlphaFoldDB" id="A0A066TA15"/>
<evidence type="ECO:0000313" key="6">
    <source>
        <dbReference type="Proteomes" id="UP000288730"/>
    </source>
</evidence>